<dbReference type="PANTHER" id="PTHR11067">
    <property type="entry name" value="INOSINE TRIPHOSPHATE PYROPHOSPHATASE/HAM1 PROTEIN"/>
    <property type="match status" value="1"/>
</dbReference>
<dbReference type="RefSeq" id="WP_140655162.1">
    <property type="nucleotide sequence ID" value="NZ_RCZO01000011.1"/>
</dbReference>
<evidence type="ECO:0000256" key="3">
    <source>
        <dbReference type="ARBA" id="ARBA00023080"/>
    </source>
</evidence>
<dbReference type="GO" id="GO:0005737">
    <property type="term" value="C:cytoplasm"/>
    <property type="evidence" value="ECO:0007669"/>
    <property type="project" value="TreeGrafter"/>
</dbReference>
<dbReference type="SUPFAM" id="SSF52972">
    <property type="entry name" value="ITPase-like"/>
    <property type="match status" value="1"/>
</dbReference>
<dbReference type="GO" id="GO:0009117">
    <property type="term" value="P:nucleotide metabolic process"/>
    <property type="evidence" value="ECO:0007669"/>
    <property type="project" value="UniProtKB-KW"/>
</dbReference>
<sequence>MHYFIGEISGTIPAVPAGPPNFQWDCVFVPDGYTQTLAELGERKNDISMRRLALNEFAKFLKENP</sequence>
<dbReference type="Pfam" id="PF01725">
    <property type="entry name" value="Ham1p_like"/>
    <property type="match status" value="1"/>
</dbReference>
<evidence type="ECO:0000313" key="4">
    <source>
        <dbReference type="EMBL" id="TPG05057.1"/>
    </source>
</evidence>
<dbReference type="PANTHER" id="PTHR11067:SF9">
    <property type="entry name" value="INOSINE TRIPHOSPHATE PYROPHOSPHATASE"/>
    <property type="match status" value="1"/>
</dbReference>
<keyword evidence="3" id="KW-0546">Nucleotide metabolism</keyword>
<dbReference type="GO" id="GO:0009143">
    <property type="term" value="P:nucleoside triphosphate catabolic process"/>
    <property type="evidence" value="ECO:0007669"/>
    <property type="project" value="InterPro"/>
</dbReference>
<dbReference type="AlphaFoldDB" id="A0A502BVX2"/>
<dbReference type="GO" id="GO:0047429">
    <property type="term" value="F:nucleoside triphosphate diphosphatase activity"/>
    <property type="evidence" value="ECO:0007669"/>
    <property type="project" value="InterPro"/>
</dbReference>
<gene>
    <name evidence="4" type="ORF">EAH88_17060</name>
</gene>
<proteinExistence type="inferred from homology"/>
<accession>A0A502BVX2</accession>
<organism evidence="4 5">
    <name type="scientific">Rhodanobacter glycinis</name>
    <dbReference type="NCBI Taxonomy" id="582702"/>
    <lineage>
        <taxon>Bacteria</taxon>
        <taxon>Pseudomonadati</taxon>
        <taxon>Pseudomonadota</taxon>
        <taxon>Gammaproteobacteria</taxon>
        <taxon>Lysobacterales</taxon>
        <taxon>Rhodanobacteraceae</taxon>
        <taxon>Rhodanobacter</taxon>
    </lineage>
</organism>
<dbReference type="InterPro" id="IPR029001">
    <property type="entry name" value="ITPase-like_fam"/>
</dbReference>
<comment type="caution">
    <text evidence="4">The sequence shown here is derived from an EMBL/GenBank/DDBJ whole genome shotgun (WGS) entry which is preliminary data.</text>
</comment>
<keyword evidence="2" id="KW-0378">Hydrolase</keyword>
<protein>
    <submittedName>
        <fullName evidence="4">Non-canonical purine NTP pyrophosphatase</fullName>
    </submittedName>
</protein>
<reference evidence="4 5" key="1">
    <citation type="journal article" date="2019" name="Environ. Microbiol.">
        <title>Species interactions and distinct microbial communities in high Arctic permafrost affected cryosols are associated with the CH4 and CO2 gas fluxes.</title>
        <authorList>
            <person name="Altshuler I."/>
            <person name="Hamel J."/>
            <person name="Turney S."/>
            <person name="Magnuson E."/>
            <person name="Levesque R."/>
            <person name="Greer C."/>
            <person name="Whyte L.G."/>
        </authorList>
    </citation>
    <scope>NUCLEOTIDE SEQUENCE [LARGE SCALE GENOMIC DNA]</scope>
    <source>
        <strain evidence="4 5">S13Y</strain>
    </source>
</reference>
<evidence type="ECO:0000256" key="2">
    <source>
        <dbReference type="ARBA" id="ARBA00022801"/>
    </source>
</evidence>
<evidence type="ECO:0000313" key="5">
    <source>
        <dbReference type="Proteomes" id="UP000319486"/>
    </source>
</evidence>
<dbReference type="Gene3D" id="3.90.950.10">
    <property type="match status" value="1"/>
</dbReference>
<keyword evidence="5" id="KW-1185">Reference proteome</keyword>
<comment type="similarity">
    <text evidence="1">Belongs to the HAM1 NTPase family.</text>
</comment>
<dbReference type="InterPro" id="IPR002637">
    <property type="entry name" value="RdgB/HAM1"/>
</dbReference>
<name>A0A502BVX2_9GAMM</name>
<dbReference type="EMBL" id="RCZO01000011">
    <property type="protein sequence ID" value="TPG05057.1"/>
    <property type="molecule type" value="Genomic_DNA"/>
</dbReference>
<evidence type="ECO:0000256" key="1">
    <source>
        <dbReference type="ARBA" id="ARBA00008023"/>
    </source>
</evidence>
<dbReference type="Proteomes" id="UP000319486">
    <property type="component" value="Unassembled WGS sequence"/>
</dbReference>